<protein>
    <submittedName>
        <fullName evidence="2">Uncharacterized protein</fullName>
    </submittedName>
</protein>
<dbReference type="EMBL" id="GBXM01044541">
    <property type="protein sequence ID" value="JAH64036.1"/>
    <property type="molecule type" value="Transcribed_RNA"/>
</dbReference>
<reference evidence="2" key="1">
    <citation type="submission" date="2014-11" db="EMBL/GenBank/DDBJ databases">
        <authorList>
            <person name="Amaro Gonzalez C."/>
        </authorList>
    </citation>
    <scope>NUCLEOTIDE SEQUENCE</scope>
</reference>
<feature type="region of interest" description="Disordered" evidence="1">
    <location>
        <begin position="1"/>
        <end position="25"/>
    </location>
</feature>
<name>A0A0E9UE20_ANGAN</name>
<reference evidence="2" key="2">
    <citation type="journal article" date="2015" name="Fish Shellfish Immunol.">
        <title>Early steps in the European eel (Anguilla anguilla)-Vibrio vulnificus interaction in the gills: Role of the RtxA13 toxin.</title>
        <authorList>
            <person name="Callol A."/>
            <person name="Pajuelo D."/>
            <person name="Ebbesson L."/>
            <person name="Teles M."/>
            <person name="MacKenzie S."/>
            <person name="Amaro C."/>
        </authorList>
    </citation>
    <scope>NUCLEOTIDE SEQUENCE</scope>
</reference>
<accession>A0A0E9UE20</accession>
<evidence type="ECO:0000313" key="2">
    <source>
        <dbReference type="EMBL" id="JAH64036.1"/>
    </source>
</evidence>
<dbReference type="AlphaFoldDB" id="A0A0E9UE20"/>
<proteinExistence type="predicted"/>
<sequence length="25" mass="2930">MVLPPGSDRAVRRIRNDEQGDNRDY</sequence>
<feature type="compositionally biased region" description="Basic and acidic residues" evidence="1">
    <location>
        <begin position="9"/>
        <end position="25"/>
    </location>
</feature>
<organism evidence="2">
    <name type="scientific">Anguilla anguilla</name>
    <name type="common">European freshwater eel</name>
    <name type="synonym">Muraena anguilla</name>
    <dbReference type="NCBI Taxonomy" id="7936"/>
    <lineage>
        <taxon>Eukaryota</taxon>
        <taxon>Metazoa</taxon>
        <taxon>Chordata</taxon>
        <taxon>Craniata</taxon>
        <taxon>Vertebrata</taxon>
        <taxon>Euteleostomi</taxon>
        <taxon>Actinopterygii</taxon>
        <taxon>Neopterygii</taxon>
        <taxon>Teleostei</taxon>
        <taxon>Anguilliformes</taxon>
        <taxon>Anguillidae</taxon>
        <taxon>Anguilla</taxon>
    </lineage>
</organism>
<evidence type="ECO:0000256" key="1">
    <source>
        <dbReference type="SAM" id="MobiDB-lite"/>
    </source>
</evidence>